<dbReference type="InterPro" id="IPR017853">
    <property type="entry name" value="GH"/>
</dbReference>
<evidence type="ECO:0000313" key="2">
    <source>
        <dbReference type="Proteomes" id="UP000271783"/>
    </source>
</evidence>
<keyword evidence="2" id="KW-1185">Reference proteome</keyword>
<comment type="caution">
    <text evidence="1">The sequence shown here is derived from an EMBL/GenBank/DDBJ whole genome shotgun (WGS) entry which is preliminary data.</text>
</comment>
<sequence>MMNKLSVFIVIIIIALSISSVCAGDSDHNKTDDSILGEADTSTSSNITRIGVNSIYDDGVNETIKTNSSFVSSNVVTYETFSTKITVRLLSNNNPLNGKNIIISVGNVSYNKTTDANGKVVLNVKLAKGKYNAMFSYGGDENINPCQKTTTVIVKTPIKTKIYCADKNINYRQDLKNTFIVRLIDGNGKALKSQTVTFKVNGKMYIAKTDKKGYAEVCLNLKKGSFTVGFSFYKKSPYSHSHGSYKIKVKAPIGKGNGYWLWPAHMKHLNLKSLSKLGTKHIFLHVQAISVYGKSSVISFAKKAHRYGIKVHLWMQVCCIRGDKWVRPVNKDGSFKYSFINKKVKEAISYAKIPGIDGVHLDYVRFGGTAHLYKTSTQSINYIVKKTSLGIHKVKPNCIVSAAVMPEISKMISWYGQDIPTMGKYLDVIVPMVYKGNFNQKTAWITKIVSKYKSQSKSAVIWGGLQTYHSDNNVKKLSYSALLKDAKSSKAGGATGSILFRIGLTHYLNFKKV</sequence>
<evidence type="ECO:0000313" key="1">
    <source>
        <dbReference type="EMBL" id="RPF53024.1"/>
    </source>
</evidence>
<dbReference type="RefSeq" id="WP_069574177.1">
    <property type="nucleotide sequence ID" value="NZ_RKRG01000001.1"/>
</dbReference>
<dbReference type="Gene3D" id="3.20.20.80">
    <property type="entry name" value="Glycosidases"/>
    <property type="match status" value="1"/>
</dbReference>
<dbReference type="Proteomes" id="UP000271783">
    <property type="component" value="Unassembled WGS sequence"/>
</dbReference>
<accession>A0A3N5B6G7</accession>
<organism evidence="1 2">
    <name type="scientific">Methanobrevibacter gottschalkii DSM 11977</name>
    <dbReference type="NCBI Taxonomy" id="1122229"/>
    <lineage>
        <taxon>Archaea</taxon>
        <taxon>Methanobacteriati</taxon>
        <taxon>Methanobacteriota</taxon>
        <taxon>Methanomada group</taxon>
        <taxon>Methanobacteria</taxon>
        <taxon>Methanobacteriales</taxon>
        <taxon>Methanobacteriaceae</taxon>
        <taxon>Methanobrevibacter</taxon>
    </lineage>
</organism>
<dbReference type="SUPFAM" id="SSF51445">
    <property type="entry name" value="(Trans)glycosidases"/>
    <property type="match status" value="1"/>
</dbReference>
<reference evidence="1 2" key="1">
    <citation type="submission" date="2018-11" db="EMBL/GenBank/DDBJ databases">
        <title>Genomic Encyclopedia of Type Strains, Phase IV (KMG-IV): sequencing the most valuable type-strain genomes for metagenomic binning, comparative biology and taxonomic classification.</title>
        <authorList>
            <person name="Goeker M."/>
        </authorList>
    </citation>
    <scope>NUCLEOTIDE SEQUENCE [LARGE SCALE GENOMIC DNA]</scope>
    <source>
        <strain evidence="1 2">DSM 11977</strain>
    </source>
</reference>
<name>A0A3N5B6G7_9EURY</name>
<gene>
    <name evidence="1" type="ORF">EDC42_0590</name>
</gene>
<dbReference type="AlphaFoldDB" id="A0A3N5B6G7"/>
<protein>
    <recommendedName>
        <fullName evidence="3">DUF4015 domain-containing protein</fullName>
    </recommendedName>
</protein>
<dbReference type="EMBL" id="RKRG01000001">
    <property type="protein sequence ID" value="RPF53024.1"/>
    <property type="molecule type" value="Genomic_DNA"/>
</dbReference>
<proteinExistence type="predicted"/>
<evidence type="ECO:0008006" key="3">
    <source>
        <dbReference type="Google" id="ProtNLM"/>
    </source>
</evidence>